<evidence type="ECO:0000256" key="7">
    <source>
        <dbReference type="RuleBase" id="RU363032"/>
    </source>
</evidence>
<dbReference type="Pfam" id="PF00528">
    <property type="entry name" value="BPD_transp_1"/>
    <property type="match status" value="1"/>
</dbReference>
<comment type="subcellular location">
    <subcellularLocation>
        <location evidence="1 7">Cell membrane</location>
        <topology evidence="1 7">Multi-pass membrane protein</topology>
    </subcellularLocation>
</comment>
<dbReference type="Proteomes" id="UP000183952">
    <property type="component" value="Unassembled WGS sequence"/>
</dbReference>
<keyword evidence="9" id="KW-0762">Sugar transport</keyword>
<proteinExistence type="inferred from homology"/>
<dbReference type="InterPro" id="IPR051393">
    <property type="entry name" value="ABC_transporter_permease"/>
</dbReference>
<dbReference type="Gene3D" id="1.10.3720.10">
    <property type="entry name" value="MetI-like"/>
    <property type="match status" value="1"/>
</dbReference>
<evidence type="ECO:0000256" key="3">
    <source>
        <dbReference type="ARBA" id="ARBA00022475"/>
    </source>
</evidence>
<feature type="transmembrane region" description="Helical" evidence="7">
    <location>
        <begin position="109"/>
        <end position="129"/>
    </location>
</feature>
<feature type="transmembrane region" description="Helical" evidence="7">
    <location>
        <begin position="203"/>
        <end position="228"/>
    </location>
</feature>
<dbReference type="RefSeq" id="WP_242942354.1">
    <property type="nucleotide sequence ID" value="NZ_FRAD01000013.1"/>
</dbReference>
<organism evidence="9 10">
    <name type="scientific">Hathewaya proteolytica DSM 3090</name>
    <dbReference type="NCBI Taxonomy" id="1121331"/>
    <lineage>
        <taxon>Bacteria</taxon>
        <taxon>Bacillati</taxon>
        <taxon>Bacillota</taxon>
        <taxon>Clostridia</taxon>
        <taxon>Eubacteriales</taxon>
        <taxon>Clostridiaceae</taxon>
        <taxon>Hathewaya</taxon>
    </lineage>
</organism>
<dbReference type="InterPro" id="IPR000515">
    <property type="entry name" value="MetI-like"/>
</dbReference>
<evidence type="ECO:0000313" key="9">
    <source>
        <dbReference type="EMBL" id="SHK08247.1"/>
    </source>
</evidence>
<evidence type="ECO:0000256" key="1">
    <source>
        <dbReference type="ARBA" id="ARBA00004651"/>
    </source>
</evidence>
<evidence type="ECO:0000313" key="10">
    <source>
        <dbReference type="Proteomes" id="UP000183952"/>
    </source>
</evidence>
<keyword evidence="6 7" id="KW-0472">Membrane</keyword>
<dbReference type="PROSITE" id="PS50928">
    <property type="entry name" value="ABC_TM1"/>
    <property type="match status" value="1"/>
</dbReference>
<dbReference type="SUPFAM" id="SSF161098">
    <property type="entry name" value="MetI-like"/>
    <property type="match status" value="1"/>
</dbReference>
<feature type="transmembrane region" description="Helical" evidence="7">
    <location>
        <begin position="76"/>
        <end position="97"/>
    </location>
</feature>
<keyword evidence="10" id="KW-1185">Reference proteome</keyword>
<gene>
    <name evidence="9" type="ORF">SAMN02745248_01731</name>
</gene>
<keyword evidence="3" id="KW-1003">Cell membrane</keyword>
<dbReference type="EMBL" id="FRAD01000013">
    <property type="protein sequence ID" value="SHK08247.1"/>
    <property type="molecule type" value="Genomic_DNA"/>
</dbReference>
<accession>A0A1M6PK17</accession>
<name>A0A1M6PK17_9CLOT</name>
<keyword evidence="5 7" id="KW-1133">Transmembrane helix</keyword>
<feature type="domain" description="ABC transmembrane type-1" evidence="8">
    <location>
        <begin position="72"/>
        <end position="286"/>
    </location>
</feature>
<comment type="similarity">
    <text evidence="7">Belongs to the binding-protein-dependent transport system permease family.</text>
</comment>
<reference evidence="9 10" key="1">
    <citation type="submission" date="2016-11" db="EMBL/GenBank/DDBJ databases">
        <authorList>
            <person name="Jaros S."/>
            <person name="Januszkiewicz K."/>
            <person name="Wedrychowicz H."/>
        </authorList>
    </citation>
    <scope>NUCLEOTIDE SEQUENCE [LARGE SCALE GENOMIC DNA]</scope>
    <source>
        <strain evidence="9 10">DSM 3090</strain>
    </source>
</reference>
<keyword evidence="4 7" id="KW-0812">Transmembrane</keyword>
<dbReference type="PANTHER" id="PTHR30193:SF37">
    <property type="entry name" value="INNER MEMBRANE ABC TRANSPORTER PERMEASE PROTEIN YCJO"/>
    <property type="match status" value="1"/>
</dbReference>
<keyword evidence="2 7" id="KW-0813">Transport</keyword>
<dbReference type="CDD" id="cd06261">
    <property type="entry name" value="TM_PBP2"/>
    <property type="match status" value="1"/>
</dbReference>
<feature type="transmembrane region" description="Helical" evidence="7">
    <location>
        <begin position="13"/>
        <end position="33"/>
    </location>
</feature>
<dbReference type="InterPro" id="IPR035906">
    <property type="entry name" value="MetI-like_sf"/>
</dbReference>
<dbReference type="STRING" id="1121331.SAMN02745248_01731"/>
<evidence type="ECO:0000256" key="4">
    <source>
        <dbReference type="ARBA" id="ARBA00022692"/>
    </source>
</evidence>
<sequence>MGRINIKNKNLKAFIYLLPALVIISVFQIYPIFKSFIMGFFTKYDYITGEVFELGMQNFIYVIKDPEFHIALKNTLIFAFFAAPLGIVVALVIAIILNSNIKFKRFFQSAYFLPFITSTTAVSIVWRWMLNKDYGVVNAFLNVFGMANVNWLTNENMTIPILVALSIWKGLGYKIIIILASLQNVDKKYEKAAIMDGASSFSIVKNITIPIIKPTIVFLSVTSMIGAFKLFDEVYILYGQKPGPLQSGLTIVYYIFQKFYNQWQFSEAAAAAFILFMIILSLTLVQFMILFKNKER</sequence>
<dbReference type="GO" id="GO:0055085">
    <property type="term" value="P:transmembrane transport"/>
    <property type="evidence" value="ECO:0007669"/>
    <property type="project" value="InterPro"/>
</dbReference>
<dbReference type="SUPFAM" id="SSF160964">
    <property type="entry name" value="MalF N-terminal region-like"/>
    <property type="match status" value="1"/>
</dbReference>
<evidence type="ECO:0000256" key="5">
    <source>
        <dbReference type="ARBA" id="ARBA00022989"/>
    </source>
</evidence>
<evidence type="ECO:0000256" key="2">
    <source>
        <dbReference type="ARBA" id="ARBA00022448"/>
    </source>
</evidence>
<dbReference type="AlphaFoldDB" id="A0A1M6PK17"/>
<protein>
    <submittedName>
        <fullName evidence="9">Multiple sugar transport system permease protein</fullName>
    </submittedName>
</protein>
<dbReference type="PANTHER" id="PTHR30193">
    <property type="entry name" value="ABC TRANSPORTER PERMEASE PROTEIN"/>
    <property type="match status" value="1"/>
</dbReference>
<dbReference type="GO" id="GO:0005886">
    <property type="term" value="C:plasma membrane"/>
    <property type="evidence" value="ECO:0007669"/>
    <property type="project" value="UniProtKB-SubCell"/>
</dbReference>
<feature type="transmembrane region" description="Helical" evidence="7">
    <location>
        <begin position="159"/>
        <end position="182"/>
    </location>
</feature>
<evidence type="ECO:0000256" key="6">
    <source>
        <dbReference type="ARBA" id="ARBA00023136"/>
    </source>
</evidence>
<evidence type="ECO:0000259" key="8">
    <source>
        <dbReference type="PROSITE" id="PS50928"/>
    </source>
</evidence>
<feature type="transmembrane region" description="Helical" evidence="7">
    <location>
        <begin position="268"/>
        <end position="291"/>
    </location>
</feature>